<evidence type="ECO:0000313" key="4">
    <source>
        <dbReference type="EMBL" id="PIO62771.1"/>
    </source>
</evidence>
<keyword evidence="1" id="KW-1015">Disulfide bond</keyword>
<dbReference type="SMART" id="SM00539">
    <property type="entry name" value="NIDO"/>
    <property type="match status" value="1"/>
</dbReference>
<evidence type="ECO:0000259" key="3">
    <source>
        <dbReference type="PROSITE" id="PS51220"/>
    </source>
</evidence>
<evidence type="ECO:0000256" key="1">
    <source>
        <dbReference type="ARBA" id="ARBA00023157"/>
    </source>
</evidence>
<reference evidence="4 5" key="1">
    <citation type="submission" date="2015-09" db="EMBL/GenBank/DDBJ databases">
        <title>Draft genome of the parasitic nematode Teladorsagia circumcincta isolate WARC Sus (inbred).</title>
        <authorList>
            <person name="Mitreva M."/>
        </authorList>
    </citation>
    <scope>NUCLEOTIDE SEQUENCE [LARGE SCALE GENOMIC DNA]</scope>
    <source>
        <strain evidence="4 5">S</strain>
    </source>
</reference>
<dbReference type="AlphaFoldDB" id="A0A2G9TXN0"/>
<feature type="domain" description="NIDO" evidence="3">
    <location>
        <begin position="53"/>
        <end position="221"/>
    </location>
</feature>
<dbReference type="OrthoDB" id="5844270at2759"/>
<protein>
    <submittedName>
        <fullName evidence="4">Nidogen-like protein</fullName>
    </submittedName>
</protein>
<dbReference type="SUPFAM" id="SSF81296">
    <property type="entry name" value="E set domains"/>
    <property type="match status" value="1"/>
</dbReference>
<feature type="region of interest" description="Disordered" evidence="2">
    <location>
        <begin position="1"/>
        <end position="20"/>
    </location>
</feature>
<dbReference type="EMBL" id="KZ351681">
    <property type="protein sequence ID" value="PIO62771.1"/>
    <property type="molecule type" value="Genomic_DNA"/>
</dbReference>
<sequence length="641" mass="73348">MREIEALKQQIKEQSNTFQGHQAEMTKLQEKLAELQKRQAELRKSEPPPAPANLLGDNNLQVDPDETSREPSLQQPLGVYSYDNPRDIRHSMVGARGWKADYALLVTWERMSYGGAPKVTDMSKYEQAKRWQNTYQMVLATDEIRTYCMLNYANINWTSSSQSGALTRGRGGKQSALVGFNGGNGTGFYQLPFSSEGNSYKLVQFGSTQVAGRWLARIDEQIQYGGCTNDSTGSMELSQQYGNMLGGFALNVTGPCLRPTDVIKMQFDEITVDCERVDMVIARCVIPTNTVFRIGFVDVKLSVDAGKNYPWHTKFYIIQPGLARRRVNLINDPREPMNNWNFYDPQNLTLSWEWENITANTNTAVDIALWGYWEDTEGHSFKQIGYIAKRHPNTGSLSFSPRNLEVMSMEKITSQRSTVPSTRFMAKVFARKDHRRWRYRTDVFVDGERIFFDMPWKKIQLFKGVTIRSPPRNMNQSELEIMFASGAGLRVEESRGLLNVVVALPQGFSEVDGRLWDVPEEEPYFWEQTTTQSMVLTRFDKCSTHYRTVGLLGSFVDEHYLPLFDPWLHSNYSSWARLIFTREEVKGVPACEYDFVSSGRRENALDTLEYERKFELKKQNGELRELASMDLGLRVGGHGAE</sequence>
<feature type="non-terminal residue" evidence="4">
    <location>
        <position position="641"/>
    </location>
</feature>
<dbReference type="Pfam" id="PF06119">
    <property type="entry name" value="NIDO"/>
    <property type="match status" value="1"/>
</dbReference>
<name>A0A2G9TXN0_TELCI</name>
<keyword evidence="5" id="KW-1185">Reference proteome</keyword>
<feature type="region of interest" description="Disordered" evidence="2">
    <location>
        <begin position="34"/>
        <end position="81"/>
    </location>
</feature>
<evidence type="ECO:0000256" key="2">
    <source>
        <dbReference type="SAM" id="MobiDB-lite"/>
    </source>
</evidence>
<dbReference type="PANTHER" id="PTHR13802:SF52">
    <property type="entry name" value="MUCIN-4"/>
    <property type="match status" value="1"/>
</dbReference>
<dbReference type="PANTHER" id="PTHR13802">
    <property type="entry name" value="MUCIN 4-RELATED"/>
    <property type="match status" value="1"/>
</dbReference>
<dbReference type="InterPro" id="IPR014756">
    <property type="entry name" value="Ig_E-set"/>
</dbReference>
<organism evidence="4 5">
    <name type="scientific">Teladorsagia circumcincta</name>
    <name type="common">Brown stomach worm</name>
    <name type="synonym">Ostertagia circumcincta</name>
    <dbReference type="NCBI Taxonomy" id="45464"/>
    <lineage>
        <taxon>Eukaryota</taxon>
        <taxon>Metazoa</taxon>
        <taxon>Ecdysozoa</taxon>
        <taxon>Nematoda</taxon>
        <taxon>Chromadorea</taxon>
        <taxon>Rhabditida</taxon>
        <taxon>Rhabditina</taxon>
        <taxon>Rhabditomorpha</taxon>
        <taxon>Strongyloidea</taxon>
        <taxon>Trichostrongylidae</taxon>
        <taxon>Teladorsagia</taxon>
    </lineage>
</organism>
<dbReference type="InterPro" id="IPR051495">
    <property type="entry name" value="Epithelial_Barrier/Signaling"/>
</dbReference>
<dbReference type="GO" id="GO:0007160">
    <property type="term" value="P:cell-matrix adhesion"/>
    <property type="evidence" value="ECO:0007669"/>
    <property type="project" value="InterPro"/>
</dbReference>
<dbReference type="Proteomes" id="UP000230423">
    <property type="component" value="Unassembled WGS sequence"/>
</dbReference>
<feature type="compositionally biased region" description="Basic and acidic residues" evidence="2">
    <location>
        <begin position="34"/>
        <end position="46"/>
    </location>
</feature>
<proteinExistence type="predicted"/>
<dbReference type="PROSITE" id="PS51220">
    <property type="entry name" value="NIDO"/>
    <property type="match status" value="1"/>
</dbReference>
<accession>A0A2G9TXN0</accession>
<gene>
    <name evidence="4" type="ORF">TELCIR_15657</name>
</gene>
<evidence type="ECO:0000313" key="5">
    <source>
        <dbReference type="Proteomes" id="UP000230423"/>
    </source>
</evidence>
<dbReference type="InterPro" id="IPR003886">
    <property type="entry name" value="NIDO_dom"/>
</dbReference>